<dbReference type="EMBL" id="CP049838">
    <property type="protein sequence ID" value="QJT06066.1"/>
    <property type="molecule type" value="Genomic_DNA"/>
</dbReference>
<protein>
    <submittedName>
        <fullName evidence="2">VCBS repeat-containing protein</fullName>
    </submittedName>
</protein>
<dbReference type="InterPro" id="IPR013517">
    <property type="entry name" value="FG-GAP"/>
</dbReference>
<proteinExistence type="predicted"/>
<organism evidence="2 3">
    <name type="scientific">Streptomyces asoensis</name>
    <dbReference type="NCBI Taxonomy" id="249586"/>
    <lineage>
        <taxon>Bacteria</taxon>
        <taxon>Bacillati</taxon>
        <taxon>Actinomycetota</taxon>
        <taxon>Actinomycetes</taxon>
        <taxon>Kitasatosporales</taxon>
        <taxon>Streptomycetaceae</taxon>
        <taxon>Streptomyces</taxon>
    </lineage>
</organism>
<dbReference type="Pfam" id="PF01839">
    <property type="entry name" value="FG-GAP"/>
    <property type="match status" value="1"/>
</dbReference>
<gene>
    <name evidence="2" type="ORF">G9272_41830</name>
</gene>
<reference evidence="2" key="1">
    <citation type="submission" date="2020-03" db="EMBL/GenBank/DDBJ databases">
        <title>Molecular networking-based the target discovery of potent antiproliferative macrolactams: 5/6/7/16 polycyclic ansamycins and glycosylated trienomycin from Streptomyces cacaoi subsp. asoensis.</title>
        <authorList>
            <person name="Liu L.-L."/>
        </authorList>
    </citation>
    <scope>NUCLEOTIDE SEQUENCE [LARGE SCALE GENOMIC DNA]</scope>
    <source>
        <strain evidence="2">H2S5</strain>
    </source>
</reference>
<dbReference type="InterPro" id="IPR028994">
    <property type="entry name" value="Integrin_alpha_N"/>
</dbReference>
<name>A0A6M4X706_9ACTN</name>
<dbReference type="AlphaFoldDB" id="A0A6M4X706"/>
<dbReference type="SUPFAM" id="SSF69318">
    <property type="entry name" value="Integrin alpha N-terminal domain"/>
    <property type="match status" value="1"/>
</dbReference>
<keyword evidence="3" id="KW-1185">Reference proteome</keyword>
<evidence type="ECO:0000256" key="1">
    <source>
        <dbReference type="ARBA" id="ARBA00022729"/>
    </source>
</evidence>
<dbReference type="Gene3D" id="2.130.10.130">
    <property type="entry name" value="Integrin alpha, N-terminal"/>
    <property type="match status" value="1"/>
</dbReference>
<dbReference type="Proteomes" id="UP000502665">
    <property type="component" value="Chromosome"/>
</dbReference>
<keyword evidence="1" id="KW-0732">Signal</keyword>
<evidence type="ECO:0000313" key="3">
    <source>
        <dbReference type="Proteomes" id="UP000502665"/>
    </source>
</evidence>
<evidence type="ECO:0000313" key="2">
    <source>
        <dbReference type="EMBL" id="QJT06066.1"/>
    </source>
</evidence>
<sequence length="255" mass="26891">MGAVIAVAEARKRQLRRGAWAAAGLLLFAGCEDSRGRAPLPPTAPSAVTACLTAAGELTADVNNDGYRDRVVDPSRVGARLTITFGVGSARETRAGVRALADRAGEHQQFVRAAVADFDGDGWTDLVVVAGGGQRGDDPIDPKISELRLGPFSDTGRGQRTVHLDMGAVKDIAVADNNQDRYPDLLAYTYSGDGVYETRARLGDRTAGLTNDPHEYTDTADGTGYDPPDDFLHAGPESFYPRCAAGDVTAVPDTA</sequence>
<accession>A0A6M4X706</accession>